<keyword evidence="1" id="KW-0732">Signal</keyword>
<dbReference type="Proteomes" id="UP001152795">
    <property type="component" value="Unassembled WGS sequence"/>
</dbReference>
<dbReference type="PANTHER" id="PTHR23412:SF17">
    <property type="entry name" value="OTOANCORIN"/>
    <property type="match status" value="1"/>
</dbReference>
<feature type="non-terminal residue" evidence="3">
    <location>
        <position position="1"/>
    </location>
</feature>
<protein>
    <submittedName>
        <fullName evidence="3">Uncharacterized protein</fullName>
    </submittedName>
</protein>
<dbReference type="AlphaFoldDB" id="A0A6S7GJG9"/>
<dbReference type="EMBL" id="CACRXK020001542">
    <property type="protein sequence ID" value="CAB3989729.1"/>
    <property type="molecule type" value="Genomic_DNA"/>
</dbReference>
<proteinExistence type="predicted"/>
<dbReference type="OrthoDB" id="5959850at2759"/>
<name>A0A6S7GJG9_PARCT</name>
<gene>
    <name evidence="3" type="ORF">PACLA_8A079961</name>
</gene>
<sequence>LLLSIPILVLLDTHAHSDTACCSAFYKLPIICDYREWIETRLIRRNFGHRVYPVTNGEIASYISQLIINIICYIFVSTEFKNFPNTSDAQTPRSTQTPRFIDALPAELHGLLQSLFFSLSNKLLSLSPMLVIIAQEKIYRFKLEEKPLNRYLNEDSVYLQLYNSKSKDLRGEQKTLMNKSKIREHGLHLNRKGVALLATRKSIFLIYQLSIATVFERLIYDQLGMLNGVIFLDLKKAFDTVDHLILVTKLEYLGLEKIAVDWFRSYLTDRALYLDLYSFSYTSTIWHLALITRQMERDLRKHELWLKANKLTLNALKTEYMIIGTRQKMASLIDDVALSIGGISLCKKALETIGKIPWNEGKAREWVKRAKEILGNPDDWTADNLKELGHAAVALLPSELQGIGNDTLYNALNYLKDVEVHVDQAQIIVQKVKAIKRLQDIKKEDLIAMQNVLDGFLSSDVGQLATVAVTAAFPEIIIVKRIGIPIARAFIQHYKKNGDGKIGVLKSFATALTRVELDETDIKSIVGDLEGLGIIDWDVTQTLELMQRIKREWGSFNDTDNTIEPIWGFRNFKKLGKIVVGLAKEDLRELSVRGIEDVMEVLGQNTGWSRGQIVAAMKRVSEYWEVNNLHFSNLTETDINALGEFVAGLTVKDLGQLPRSVLHTAIRRLGEKFDLPEDKLRARAYLAIQLIKNETGTDILDGKQVVELGNLLKGVNRAVLKQITEEGFLDNLHQITRIKGMSDDRLWQIVELAKKHFKQSDVGKWLADQWRDLGPALKILSASELRRISKEAFDEIVDELGELDPFTVEQARALIQAAKEHWKQSDVAKWTGEQLRKLGSLVKGLNVEEIRSLSEDLFKEAVSVWGERLDLTDENLKALALKAKDVFVKSDATKFVAEQLKMLGRIVLGLTPEDLEKLKIDNVDVVAALGKWKGWKKEQLAKLEPKIREFLQKQKNNSECYMSLGYLAKILKPKDIKQLSKQAFEFSVKLLAEIDDWTQDQLDALAEKAKIFWGSTNIWEKAQVSEIGKIIRGLKPSDLGKLQRSVVDAIKPETIQDFDVEHLKAFSADQFRSMDSTQLNMISEASVGFLSAEQQTAVENVKNDDPVDPDPWPQESCEGPGCHTSGSYRLVANFLMLMGAFLLYLSKY</sequence>
<comment type="caution">
    <text evidence="3">The sequence shown here is derived from an EMBL/GenBank/DDBJ whole genome shotgun (WGS) entry which is preliminary data.</text>
</comment>
<dbReference type="GO" id="GO:0009986">
    <property type="term" value="C:cell surface"/>
    <property type="evidence" value="ECO:0007669"/>
    <property type="project" value="TreeGrafter"/>
</dbReference>
<reference evidence="3" key="1">
    <citation type="submission" date="2020-04" db="EMBL/GenBank/DDBJ databases">
        <authorList>
            <person name="Alioto T."/>
            <person name="Alioto T."/>
            <person name="Gomez Garrido J."/>
        </authorList>
    </citation>
    <scope>NUCLEOTIDE SEQUENCE</scope>
    <source>
        <strain evidence="3">A484AB</strain>
    </source>
</reference>
<evidence type="ECO:0000313" key="3">
    <source>
        <dbReference type="EMBL" id="CAB3989729.1"/>
    </source>
</evidence>
<evidence type="ECO:0000256" key="2">
    <source>
        <dbReference type="ARBA" id="ARBA00023180"/>
    </source>
</evidence>
<organism evidence="3 4">
    <name type="scientific">Paramuricea clavata</name>
    <name type="common">Red gorgonian</name>
    <name type="synonym">Violescent sea-whip</name>
    <dbReference type="NCBI Taxonomy" id="317549"/>
    <lineage>
        <taxon>Eukaryota</taxon>
        <taxon>Metazoa</taxon>
        <taxon>Cnidaria</taxon>
        <taxon>Anthozoa</taxon>
        <taxon>Octocorallia</taxon>
        <taxon>Malacalcyonacea</taxon>
        <taxon>Plexauridae</taxon>
        <taxon>Paramuricea</taxon>
    </lineage>
</organism>
<keyword evidence="2" id="KW-0325">Glycoprotein</keyword>
<accession>A0A6S7GJG9</accession>
<keyword evidence="4" id="KW-1185">Reference proteome</keyword>
<evidence type="ECO:0000256" key="1">
    <source>
        <dbReference type="ARBA" id="ARBA00022729"/>
    </source>
</evidence>
<evidence type="ECO:0000313" key="4">
    <source>
        <dbReference type="Proteomes" id="UP001152795"/>
    </source>
</evidence>
<dbReference type="InterPro" id="IPR026664">
    <property type="entry name" value="Stereocilin-rel"/>
</dbReference>
<dbReference type="GO" id="GO:0007160">
    <property type="term" value="P:cell-matrix adhesion"/>
    <property type="evidence" value="ECO:0007669"/>
    <property type="project" value="TreeGrafter"/>
</dbReference>
<dbReference type="PANTHER" id="PTHR23412">
    <property type="entry name" value="STEREOCILIN RELATED"/>
    <property type="match status" value="1"/>
</dbReference>